<keyword evidence="4 8" id="KW-0808">Transferase</keyword>
<dbReference type="GO" id="GO:0005737">
    <property type="term" value="C:cytoplasm"/>
    <property type="evidence" value="ECO:0007669"/>
    <property type="project" value="UniProtKB-SubCell"/>
</dbReference>
<evidence type="ECO:0000256" key="2">
    <source>
        <dbReference type="ARBA" id="ARBA00004948"/>
    </source>
</evidence>
<evidence type="ECO:0000256" key="6">
    <source>
        <dbReference type="ARBA" id="ARBA00023270"/>
    </source>
</evidence>
<dbReference type="PANTHER" id="PTHR34266:SF2">
    <property type="entry name" value="THIAZOLE SYNTHASE"/>
    <property type="match status" value="1"/>
</dbReference>
<evidence type="ECO:0000256" key="5">
    <source>
        <dbReference type="ARBA" id="ARBA00022977"/>
    </source>
</evidence>
<comment type="similarity">
    <text evidence="8">Belongs to the ThiG family.</text>
</comment>
<evidence type="ECO:0000256" key="7">
    <source>
        <dbReference type="ARBA" id="ARBA00049897"/>
    </source>
</evidence>
<evidence type="ECO:0000256" key="4">
    <source>
        <dbReference type="ARBA" id="ARBA00022679"/>
    </source>
</evidence>
<organism evidence="10 11">
    <name type="scientific">Ancylobacter mangrovi</name>
    <dbReference type="NCBI Taxonomy" id="2972472"/>
    <lineage>
        <taxon>Bacteria</taxon>
        <taxon>Pseudomonadati</taxon>
        <taxon>Pseudomonadota</taxon>
        <taxon>Alphaproteobacteria</taxon>
        <taxon>Hyphomicrobiales</taxon>
        <taxon>Xanthobacteraceae</taxon>
        <taxon>Ancylobacter</taxon>
    </lineage>
</organism>
<dbReference type="Gene3D" id="3.20.20.70">
    <property type="entry name" value="Aldolase class I"/>
    <property type="match status" value="1"/>
</dbReference>
<feature type="binding site" evidence="8">
    <location>
        <begin position="197"/>
        <end position="198"/>
    </location>
    <ligand>
        <name>1-deoxy-D-xylulose 5-phosphate</name>
        <dbReference type="ChEBI" id="CHEBI:57792"/>
    </ligand>
</feature>
<evidence type="ECO:0000256" key="8">
    <source>
        <dbReference type="HAMAP-Rule" id="MF_00443"/>
    </source>
</evidence>
<protein>
    <recommendedName>
        <fullName evidence="3 8">Thiazole synthase</fullName>
        <ecNumber evidence="3 8">2.8.1.10</ecNumber>
    </recommendedName>
</protein>
<comment type="catalytic activity">
    <reaction evidence="7 8">
        <text>[ThiS sulfur-carrier protein]-C-terminal-Gly-aminoethanethioate + 2-iminoacetate + 1-deoxy-D-xylulose 5-phosphate = [ThiS sulfur-carrier protein]-C-terminal Gly-Gly + 2-[(2R,5Z)-2-carboxy-4-methylthiazol-5(2H)-ylidene]ethyl phosphate + 2 H2O + H(+)</text>
        <dbReference type="Rhea" id="RHEA:26297"/>
        <dbReference type="Rhea" id="RHEA-COMP:12909"/>
        <dbReference type="Rhea" id="RHEA-COMP:19908"/>
        <dbReference type="ChEBI" id="CHEBI:15377"/>
        <dbReference type="ChEBI" id="CHEBI:15378"/>
        <dbReference type="ChEBI" id="CHEBI:57792"/>
        <dbReference type="ChEBI" id="CHEBI:62899"/>
        <dbReference type="ChEBI" id="CHEBI:77846"/>
        <dbReference type="ChEBI" id="CHEBI:90778"/>
        <dbReference type="ChEBI" id="CHEBI:232372"/>
        <dbReference type="EC" id="2.8.1.10"/>
    </reaction>
</comment>
<dbReference type="Proteomes" id="UP001151088">
    <property type="component" value="Unassembled WGS sequence"/>
</dbReference>
<dbReference type="SUPFAM" id="SSF110399">
    <property type="entry name" value="ThiG-like"/>
    <property type="match status" value="1"/>
</dbReference>
<name>A0A9X2PCW8_9HYPH</name>
<evidence type="ECO:0000313" key="10">
    <source>
        <dbReference type="EMBL" id="MCS0496407.1"/>
    </source>
</evidence>
<dbReference type="InterPro" id="IPR008867">
    <property type="entry name" value="ThiG"/>
</dbReference>
<dbReference type="RefSeq" id="WP_258733561.1">
    <property type="nucleotide sequence ID" value="NZ_JANTHZ010000006.1"/>
</dbReference>
<evidence type="ECO:0000256" key="3">
    <source>
        <dbReference type="ARBA" id="ARBA00011960"/>
    </source>
</evidence>
<dbReference type="Pfam" id="PF05690">
    <property type="entry name" value="ThiG"/>
    <property type="match status" value="1"/>
</dbReference>
<comment type="function">
    <text evidence="1 8">Catalyzes the rearrangement of 1-deoxy-D-xylulose 5-phosphate (DXP) to produce the thiazole phosphate moiety of thiamine. Sulfur is provided by the thiocarboxylate moiety of the carrier protein ThiS. In vitro, sulfur can be provided by H(2)S.</text>
</comment>
<comment type="subcellular location">
    <subcellularLocation>
        <location evidence="8">Cytoplasm</location>
    </subcellularLocation>
</comment>
<dbReference type="EC" id="2.8.1.10" evidence="3 8"/>
<dbReference type="HAMAP" id="MF_00443">
    <property type="entry name" value="ThiG"/>
    <property type="match status" value="1"/>
</dbReference>
<feature type="binding site" evidence="8">
    <location>
        <begin position="219"/>
        <end position="220"/>
    </location>
    <ligand>
        <name>1-deoxy-D-xylulose 5-phosphate</name>
        <dbReference type="ChEBI" id="CHEBI:57792"/>
    </ligand>
</feature>
<dbReference type="GO" id="GO:1990107">
    <property type="term" value="F:thiazole synthase activity"/>
    <property type="evidence" value="ECO:0007669"/>
    <property type="project" value="UniProtKB-EC"/>
</dbReference>
<dbReference type="InterPro" id="IPR033983">
    <property type="entry name" value="Thiazole_synthase_ThiG"/>
</dbReference>
<reference evidence="10" key="1">
    <citation type="submission" date="2022-08" db="EMBL/GenBank/DDBJ databases">
        <authorList>
            <person name="Li F."/>
        </authorList>
    </citation>
    <scope>NUCLEOTIDE SEQUENCE</scope>
    <source>
        <strain evidence="10">MQZ15Z-1</strain>
    </source>
</reference>
<dbReference type="GO" id="GO:0009229">
    <property type="term" value="P:thiamine diphosphate biosynthetic process"/>
    <property type="evidence" value="ECO:0007669"/>
    <property type="project" value="UniProtKB-UniRule"/>
</dbReference>
<proteinExistence type="inferred from homology"/>
<dbReference type="AlphaFoldDB" id="A0A9X2PCW8"/>
<dbReference type="InterPro" id="IPR013785">
    <property type="entry name" value="Aldolase_TIM"/>
</dbReference>
<dbReference type="CDD" id="cd04728">
    <property type="entry name" value="ThiG"/>
    <property type="match status" value="1"/>
</dbReference>
<accession>A0A9X2PCW8</accession>
<comment type="pathway">
    <text evidence="2 8">Cofactor biosynthesis; thiamine diphosphate biosynthesis.</text>
</comment>
<comment type="caution">
    <text evidence="10">The sequence shown here is derived from an EMBL/GenBank/DDBJ whole genome shotgun (WGS) entry which is preliminary data.</text>
</comment>
<keyword evidence="5 8" id="KW-0784">Thiamine biosynthesis</keyword>
<evidence type="ECO:0000313" key="11">
    <source>
        <dbReference type="Proteomes" id="UP001151088"/>
    </source>
</evidence>
<keyword evidence="8" id="KW-0963">Cytoplasm</keyword>
<feature type="binding site" evidence="8">
    <location>
        <position position="170"/>
    </location>
    <ligand>
        <name>1-deoxy-D-xylulose 5-phosphate</name>
        <dbReference type="ChEBI" id="CHEBI:57792"/>
    </ligand>
</feature>
<comment type="subunit">
    <text evidence="8">Homotetramer. Forms heterodimers with either ThiH or ThiS.</text>
</comment>
<dbReference type="EMBL" id="JANTHZ010000006">
    <property type="protein sequence ID" value="MCS0496407.1"/>
    <property type="molecule type" value="Genomic_DNA"/>
</dbReference>
<keyword evidence="6 8" id="KW-0704">Schiff base</keyword>
<keyword evidence="11" id="KW-1185">Reference proteome</keyword>
<gene>
    <name evidence="8" type="primary">thiG</name>
    <name evidence="10" type="ORF">NVS89_14980</name>
</gene>
<evidence type="ECO:0000259" key="9">
    <source>
        <dbReference type="Pfam" id="PF05690"/>
    </source>
</evidence>
<sequence>MDALTPNAAGLADAVEFYGTRVTSRLLLGTAQYPSPAILSEAIRASGAEIVTVSLRRESGAAKAGQSFWQIIRDLGVKVLPNTAGCKTVKEAVTTAEMARDLFDTPWVKLEVIGEDDTLQPDVFGLVEAARILSRDGFQVFPYTTDDLVVAEKLIAAGCEVLMPWGAPIGSGRGLNNPYGLRSLRAHFPRVPLVVDAGIGLPSHAAAAMEMGYDAVLLNTAVAKAGDPVRMARAFARAIEAGREAVIADPMEVRDMAAPSTPVMGRGVFGE</sequence>
<evidence type="ECO:0000256" key="1">
    <source>
        <dbReference type="ARBA" id="ARBA00002834"/>
    </source>
</evidence>
<feature type="active site" description="Schiff-base intermediate with DXP" evidence="8">
    <location>
        <position position="109"/>
    </location>
</feature>
<feature type="domain" description="Thiazole synthase ThiG" evidence="9">
    <location>
        <begin position="17"/>
        <end position="262"/>
    </location>
</feature>
<dbReference type="PANTHER" id="PTHR34266">
    <property type="entry name" value="THIAZOLE SYNTHASE"/>
    <property type="match status" value="1"/>
</dbReference>